<accession>A0A495QAP2</accession>
<gene>
    <name evidence="2" type="ORF">BZB76_5877</name>
</gene>
<dbReference type="EMBL" id="RBWU01000007">
    <property type="protein sequence ID" value="RKS68750.1"/>
    <property type="molecule type" value="Genomic_DNA"/>
</dbReference>
<reference evidence="2 3" key="1">
    <citation type="submission" date="2018-10" db="EMBL/GenBank/DDBJ databases">
        <title>Genomic Encyclopedia of Archaeal and Bacterial Type Strains, Phase II (KMG-II): from individual species to whole genera.</title>
        <authorList>
            <person name="Goeker M."/>
        </authorList>
    </citation>
    <scope>NUCLEOTIDE SEQUENCE [LARGE SCALE GENOMIC DNA]</scope>
    <source>
        <strain evidence="2 3">DSM 43383</strain>
    </source>
</reference>
<dbReference type="Proteomes" id="UP000274601">
    <property type="component" value="Unassembled WGS sequence"/>
</dbReference>
<sequence>MAERWAGQAVDRPLARWCRGAWREAARLAARALAAATRRWFERPGVDRRHASRCREVSRRAVPSAVVRVPLAKEPRLAERWAGRAAARSVARALAAAAGCWCERGVVDRRHASRCREVSRRAVPSAVVRVSATEMWRLAGRWAGQADPPRVRWCCEVWREAALLAARALVAATQRWFGWPGGDWRHVGSWREASWKAVPLAVARASLAGALRLAERRFAREAVDSWRVRRCRGVWREAARLVVVCGPGAEAWRLVGGWWWGATRVLVVGEWGWRGGGGRGLRSGGTGLSRFGRPSSVRGPSTPDLGTSLVVRSPDSASRRNQVKACAPRDSASTGWSQLGGEGTLMGGVVRFGEAV</sequence>
<dbReference type="AlphaFoldDB" id="A0A495QAP2"/>
<name>A0A495QAP2_9ACTN</name>
<organism evidence="2 3">
    <name type="scientific">Actinomadura pelletieri DSM 43383</name>
    <dbReference type="NCBI Taxonomy" id="1120940"/>
    <lineage>
        <taxon>Bacteria</taxon>
        <taxon>Bacillati</taxon>
        <taxon>Actinomycetota</taxon>
        <taxon>Actinomycetes</taxon>
        <taxon>Streptosporangiales</taxon>
        <taxon>Thermomonosporaceae</taxon>
        <taxon>Actinomadura</taxon>
    </lineage>
</organism>
<evidence type="ECO:0000313" key="3">
    <source>
        <dbReference type="Proteomes" id="UP000274601"/>
    </source>
</evidence>
<proteinExistence type="predicted"/>
<comment type="caution">
    <text evidence="2">The sequence shown here is derived from an EMBL/GenBank/DDBJ whole genome shotgun (WGS) entry which is preliminary data.</text>
</comment>
<evidence type="ECO:0000313" key="2">
    <source>
        <dbReference type="EMBL" id="RKS68750.1"/>
    </source>
</evidence>
<protein>
    <submittedName>
        <fullName evidence="2">Uncharacterized protein</fullName>
    </submittedName>
</protein>
<evidence type="ECO:0000256" key="1">
    <source>
        <dbReference type="SAM" id="MobiDB-lite"/>
    </source>
</evidence>
<feature type="region of interest" description="Disordered" evidence="1">
    <location>
        <begin position="284"/>
        <end position="339"/>
    </location>
</feature>
<keyword evidence="3" id="KW-1185">Reference proteome</keyword>